<dbReference type="InterPro" id="IPR000683">
    <property type="entry name" value="Gfo/Idh/MocA-like_OxRdtase_N"/>
</dbReference>
<protein>
    <submittedName>
        <fullName evidence="3">Inositol 2-dehydrogenase</fullName>
        <ecNumber evidence="3">1.1.1.18</ecNumber>
    </submittedName>
</protein>
<name>A0A517QMY4_9PLAN</name>
<evidence type="ECO:0000313" key="4">
    <source>
        <dbReference type="Proteomes" id="UP000315724"/>
    </source>
</evidence>
<keyword evidence="4" id="KW-1185">Reference proteome</keyword>
<dbReference type="SUPFAM" id="SSF51735">
    <property type="entry name" value="NAD(P)-binding Rossmann-fold domains"/>
    <property type="match status" value="1"/>
</dbReference>
<sequence>MFARVQKLGIEIHRTNGSPMKQQTPKLNVALLGCGQIADAHLSQIARIDSAEVVAVCDIHEDLAYQAAARFQIPHTYTDLDRMIEEVQPDVVHITTPAHTHADLTIKLLNLGCHVYVEKPFTLDAVESARVLAAAELANRSVCVGHDQLFDPMWLRCHAWIQQGLIGEVGHIESILGYPIAGNFGALVAANPNHWVRKLPGGLFQNTISHPLYRITDLLEDDQPELIGNWYTQPAYDFPTELQISFQGRRQSGSLTFSTRIPPQRITRIYGAKGTLEVDFDAQTVRLNSIAKLPGAFAKLELPWKHFRNSIWNLSNNLWRFAKADIHYFAGMKTLCERFYESIQTGSEPPIPPHEVHRVTLLMDRIFDHCRAQGLTKSTLPANTTSTSELARIEEVPTCP</sequence>
<dbReference type="Gene3D" id="3.40.50.720">
    <property type="entry name" value="NAD(P)-binding Rossmann-like Domain"/>
    <property type="match status" value="1"/>
</dbReference>
<feature type="domain" description="Gfo/Idh/MocA-like oxidoreductase N-terminal" evidence="2">
    <location>
        <begin position="27"/>
        <end position="146"/>
    </location>
</feature>
<evidence type="ECO:0000256" key="1">
    <source>
        <dbReference type="ARBA" id="ARBA00023002"/>
    </source>
</evidence>
<dbReference type="AlphaFoldDB" id="A0A517QMY4"/>
<dbReference type="InterPro" id="IPR036291">
    <property type="entry name" value="NAD(P)-bd_dom_sf"/>
</dbReference>
<dbReference type="OrthoDB" id="251184at2"/>
<dbReference type="Gene3D" id="3.30.360.10">
    <property type="entry name" value="Dihydrodipicolinate Reductase, domain 2"/>
    <property type="match status" value="1"/>
</dbReference>
<proteinExistence type="predicted"/>
<accession>A0A517QMY4</accession>
<dbReference type="PANTHER" id="PTHR43818">
    <property type="entry name" value="BCDNA.GH03377"/>
    <property type="match status" value="1"/>
</dbReference>
<dbReference type="GO" id="GO:0000166">
    <property type="term" value="F:nucleotide binding"/>
    <property type="evidence" value="ECO:0007669"/>
    <property type="project" value="InterPro"/>
</dbReference>
<keyword evidence="1 3" id="KW-0560">Oxidoreductase</keyword>
<dbReference type="EMBL" id="CP036267">
    <property type="protein sequence ID" value="QDT32981.1"/>
    <property type="molecule type" value="Genomic_DNA"/>
</dbReference>
<dbReference type="Proteomes" id="UP000315724">
    <property type="component" value="Chromosome"/>
</dbReference>
<gene>
    <name evidence="3" type="primary">iolG_6</name>
    <name evidence="3" type="ORF">Mal48_22320</name>
</gene>
<dbReference type="InterPro" id="IPR050463">
    <property type="entry name" value="Gfo/Idh/MocA_oxidrdct_glycsds"/>
</dbReference>
<organism evidence="3 4">
    <name type="scientific">Thalassoglobus polymorphus</name>
    <dbReference type="NCBI Taxonomy" id="2527994"/>
    <lineage>
        <taxon>Bacteria</taxon>
        <taxon>Pseudomonadati</taxon>
        <taxon>Planctomycetota</taxon>
        <taxon>Planctomycetia</taxon>
        <taxon>Planctomycetales</taxon>
        <taxon>Planctomycetaceae</taxon>
        <taxon>Thalassoglobus</taxon>
    </lineage>
</organism>
<dbReference type="EC" id="1.1.1.18" evidence="3"/>
<dbReference type="KEGG" id="tpol:Mal48_22320"/>
<evidence type="ECO:0000313" key="3">
    <source>
        <dbReference type="EMBL" id="QDT32981.1"/>
    </source>
</evidence>
<dbReference type="GO" id="GO:0050112">
    <property type="term" value="F:inositol 2-dehydrogenase (NAD+) activity"/>
    <property type="evidence" value="ECO:0007669"/>
    <property type="project" value="UniProtKB-EC"/>
</dbReference>
<evidence type="ECO:0000259" key="2">
    <source>
        <dbReference type="Pfam" id="PF01408"/>
    </source>
</evidence>
<reference evidence="3 4" key="1">
    <citation type="submission" date="2019-02" db="EMBL/GenBank/DDBJ databases">
        <title>Deep-cultivation of Planctomycetes and their phenomic and genomic characterization uncovers novel biology.</title>
        <authorList>
            <person name="Wiegand S."/>
            <person name="Jogler M."/>
            <person name="Boedeker C."/>
            <person name="Pinto D."/>
            <person name="Vollmers J."/>
            <person name="Rivas-Marin E."/>
            <person name="Kohn T."/>
            <person name="Peeters S.H."/>
            <person name="Heuer A."/>
            <person name="Rast P."/>
            <person name="Oberbeckmann S."/>
            <person name="Bunk B."/>
            <person name="Jeske O."/>
            <person name="Meyerdierks A."/>
            <person name="Storesund J.E."/>
            <person name="Kallscheuer N."/>
            <person name="Luecker S."/>
            <person name="Lage O.M."/>
            <person name="Pohl T."/>
            <person name="Merkel B.J."/>
            <person name="Hornburger P."/>
            <person name="Mueller R.-W."/>
            <person name="Bruemmer F."/>
            <person name="Labrenz M."/>
            <person name="Spormann A.M."/>
            <person name="Op den Camp H."/>
            <person name="Overmann J."/>
            <person name="Amann R."/>
            <person name="Jetten M.S.M."/>
            <person name="Mascher T."/>
            <person name="Medema M.H."/>
            <person name="Devos D.P."/>
            <person name="Kaster A.-K."/>
            <person name="Ovreas L."/>
            <person name="Rohde M."/>
            <person name="Galperin M.Y."/>
            <person name="Jogler C."/>
        </authorList>
    </citation>
    <scope>NUCLEOTIDE SEQUENCE [LARGE SCALE GENOMIC DNA]</scope>
    <source>
        <strain evidence="3 4">Mal48</strain>
    </source>
</reference>
<dbReference type="Pfam" id="PF01408">
    <property type="entry name" value="GFO_IDH_MocA"/>
    <property type="match status" value="1"/>
</dbReference>
<dbReference type="PANTHER" id="PTHR43818:SF11">
    <property type="entry name" value="BCDNA.GH03377"/>
    <property type="match status" value="1"/>
</dbReference>
<dbReference type="SUPFAM" id="SSF55347">
    <property type="entry name" value="Glyceraldehyde-3-phosphate dehydrogenase-like, C-terminal domain"/>
    <property type="match status" value="1"/>
</dbReference>